<reference evidence="2 3" key="1">
    <citation type="submission" date="2017-07" db="EMBL/GenBank/DDBJ databases">
        <title>Recovery of genomes from metagenomes via a dereplication, aggregation, and scoring strategy.</title>
        <authorList>
            <person name="Sieber C.M."/>
            <person name="Probst A.J."/>
            <person name="Sharrar A."/>
            <person name="Thomas B.C."/>
            <person name="Hess M."/>
            <person name="Tringe S.G."/>
            <person name="Banfield J.F."/>
        </authorList>
    </citation>
    <scope>NUCLEOTIDE SEQUENCE [LARGE SCALE GENOMIC DNA]</scope>
    <source>
        <strain evidence="2">JGI_Cruoil_03_44_89</strain>
    </source>
</reference>
<comment type="caution">
    <text evidence="2">The sequence shown here is derived from an EMBL/GenBank/DDBJ whole genome shotgun (WGS) entry which is preliminary data.</text>
</comment>
<dbReference type="AlphaFoldDB" id="A0A235BQT8"/>
<evidence type="ECO:0000256" key="1">
    <source>
        <dbReference type="SAM" id="Phobius"/>
    </source>
</evidence>
<organism evidence="2 3">
    <name type="scientific">candidate division WOR-3 bacterium JGI_Cruoil_03_44_89</name>
    <dbReference type="NCBI Taxonomy" id="1973748"/>
    <lineage>
        <taxon>Bacteria</taxon>
        <taxon>Bacteria division WOR-3</taxon>
    </lineage>
</organism>
<name>A0A235BQT8_UNCW3</name>
<sequence length="81" mass="9084">MRAYIVSCIAVIAFMFHFWCTGTVYNILWSIGGFFGIWSIYDGIITRMFSEGKKQRALATSAAVIGIIVLLGLTMSKLWLL</sequence>
<gene>
    <name evidence="2" type="ORF">CH333_07415</name>
</gene>
<protein>
    <submittedName>
        <fullName evidence="2">Uncharacterized protein</fullName>
    </submittedName>
</protein>
<accession>A0A235BQT8</accession>
<keyword evidence="1" id="KW-0812">Transmembrane</keyword>
<evidence type="ECO:0000313" key="2">
    <source>
        <dbReference type="EMBL" id="OYD14698.1"/>
    </source>
</evidence>
<proteinExistence type="predicted"/>
<feature type="transmembrane region" description="Helical" evidence="1">
    <location>
        <begin position="57"/>
        <end position="80"/>
    </location>
</feature>
<dbReference type="Proteomes" id="UP000215215">
    <property type="component" value="Unassembled WGS sequence"/>
</dbReference>
<keyword evidence="1" id="KW-0472">Membrane</keyword>
<keyword evidence="1" id="KW-1133">Transmembrane helix</keyword>
<dbReference type="EMBL" id="NOZQ01000164">
    <property type="protein sequence ID" value="OYD14698.1"/>
    <property type="molecule type" value="Genomic_DNA"/>
</dbReference>
<evidence type="ECO:0000313" key="3">
    <source>
        <dbReference type="Proteomes" id="UP000215215"/>
    </source>
</evidence>